<protein>
    <recommendedName>
        <fullName evidence="4">SH3 domain containing protein</fullName>
    </recommendedName>
</protein>
<reference evidence="2" key="1">
    <citation type="submission" date="2006-10" db="EMBL/GenBank/DDBJ databases">
        <authorList>
            <person name="Amadeo P."/>
            <person name="Zhao Q."/>
            <person name="Wortman J."/>
            <person name="Fraser-Liggett C."/>
            <person name="Carlton J."/>
        </authorList>
    </citation>
    <scope>NUCLEOTIDE SEQUENCE</scope>
    <source>
        <strain evidence="2">G3</strain>
    </source>
</reference>
<reference evidence="2" key="2">
    <citation type="journal article" date="2007" name="Science">
        <title>Draft genome sequence of the sexually transmitted pathogen Trichomonas vaginalis.</title>
        <authorList>
            <person name="Carlton J.M."/>
            <person name="Hirt R.P."/>
            <person name="Silva J.C."/>
            <person name="Delcher A.L."/>
            <person name="Schatz M."/>
            <person name="Zhao Q."/>
            <person name="Wortman J.R."/>
            <person name="Bidwell S.L."/>
            <person name="Alsmark U.C.M."/>
            <person name="Besteiro S."/>
            <person name="Sicheritz-Ponten T."/>
            <person name="Noel C.J."/>
            <person name="Dacks J.B."/>
            <person name="Foster P.G."/>
            <person name="Simillion C."/>
            <person name="Van de Peer Y."/>
            <person name="Miranda-Saavedra D."/>
            <person name="Barton G.J."/>
            <person name="Westrop G.D."/>
            <person name="Mueller S."/>
            <person name="Dessi D."/>
            <person name="Fiori P.L."/>
            <person name="Ren Q."/>
            <person name="Paulsen I."/>
            <person name="Zhang H."/>
            <person name="Bastida-Corcuera F.D."/>
            <person name="Simoes-Barbosa A."/>
            <person name="Brown M.T."/>
            <person name="Hayes R.D."/>
            <person name="Mukherjee M."/>
            <person name="Okumura C.Y."/>
            <person name="Schneider R."/>
            <person name="Smith A.J."/>
            <person name="Vanacova S."/>
            <person name="Villalvazo M."/>
            <person name="Haas B.J."/>
            <person name="Pertea M."/>
            <person name="Feldblyum T.V."/>
            <person name="Utterback T.R."/>
            <person name="Shu C.L."/>
            <person name="Osoegawa K."/>
            <person name="de Jong P.J."/>
            <person name="Hrdy I."/>
            <person name="Horvathova L."/>
            <person name="Zubacova Z."/>
            <person name="Dolezal P."/>
            <person name="Malik S.B."/>
            <person name="Logsdon J.M. Jr."/>
            <person name="Henze K."/>
            <person name="Gupta A."/>
            <person name="Wang C.C."/>
            <person name="Dunne R.L."/>
            <person name="Upcroft J.A."/>
            <person name="Upcroft P."/>
            <person name="White O."/>
            <person name="Salzberg S.L."/>
            <person name="Tang P."/>
            <person name="Chiu C.-H."/>
            <person name="Lee Y.-S."/>
            <person name="Embley T.M."/>
            <person name="Coombs G.H."/>
            <person name="Mottram J.C."/>
            <person name="Tachezy J."/>
            <person name="Fraser-Liggett C.M."/>
            <person name="Johnson P.J."/>
        </authorList>
    </citation>
    <scope>NUCLEOTIDE SEQUENCE [LARGE SCALE GENOMIC DNA]</scope>
    <source>
        <strain evidence="2">G3</strain>
    </source>
</reference>
<dbReference type="VEuPathDB" id="TrichDB:TVAG_239710"/>
<name>A2EFB4_TRIV3</name>
<gene>
    <name evidence="2" type="ORF">TVAG_239710</name>
</gene>
<evidence type="ECO:0008006" key="4">
    <source>
        <dbReference type="Google" id="ProtNLM"/>
    </source>
</evidence>
<dbReference type="OrthoDB" id="10677805at2759"/>
<proteinExistence type="predicted"/>
<sequence>MHFCNYKQSIEKIQTAKRSHIEAMDALISTTLKFLTAAEIFENENLLPYSEILNMLQEQTKVQAEISNVLPLFISNDVNSPTAYDAIRSFFQNHFLPELKNIKSYYVSTFDNDFSAIQKMSTELNVVEQNYKAADAEHQKLVNNLEKHHGNKKQEDLFNTEAFQYKTVRQACVDSIDAYNKKKYEYELECDKFFSKYEELEHSRMEKMKILFLNLSEVLTKGCEKAKDLGHNINSAYDNIKCSMEYDEIIKYEVLRKTHLPEKHNPIKNEFSFNIYEFIDPSKIFTSELHETYAISQIDILVNQTKLASVGEKVKVISEEDGYLLYNQDKTVKTIVAKDLFQVPEKYKRYIAKIVDEENPSKNTVCVLETDENCQCITMDKEIIYVPLEKIKKL</sequence>
<organism evidence="2 3">
    <name type="scientific">Trichomonas vaginalis (strain ATCC PRA-98 / G3)</name>
    <dbReference type="NCBI Taxonomy" id="412133"/>
    <lineage>
        <taxon>Eukaryota</taxon>
        <taxon>Metamonada</taxon>
        <taxon>Parabasalia</taxon>
        <taxon>Trichomonadida</taxon>
        <taxon>Trichomonadidae</taxon>
        <taxon>Trichomonas</taxon>
    </lineage>
</organism>
<keyword evidence="3" id="KW-1185">Reference proteome</keyword>
<feature type="coiled-coil region" evidence="1">
    <location>
        <begin position="117"/>
        <end position="144"/>
    </location>
</feature>
<accession>A2EFB4</accession>
<dbReference type="AlphaFoldDB" id="A2EFB4"/>
<keyword evidence="1" id="KW-0175">Coiled coil</keyword>
<dbReference type="Gene3D" id="1.20.1270.60">
    <property type="entry name" value="Arfaptin homology (AH) domain/BAR domain"/>
    <property type="match status" value="1"/>
</dbReference>
<dbReference type="SMR" id="A2EFB4"/>
<dbReference type="InParanoid" id="A2EFB4"/>
<dbReference type="RefSeq" id="XP_001320834.1">
    <property type="nucleotide sequence ID" value="XM_001320799.1"/>
</dbReference>
<dbReference type="VEuPathDB" id="TrichDB:TVAGG3_0430660"/>
<dbReference type="KEGG" id="tva:4766512"/>
<evidence type="ECO:0000313" key="3">
    <source>
        <dbReference type="Proteomes" id="UP000001542"/>
    </source>
</evidence>
<dbReference type="Proteomes" id="UP000001542">
    <property type="component" value="Unassembled WGS sequence"/>
</dbReference>
<evidence type="ECO:0000313" key="2">
    <source>
        <dbReference type="EMBL" id="EAY08611.1"/>
    </source>
</evidence>
<dbReference type="EMBL" id="DS113374">
    <property type="protein sequence ID" value="EAY08611.1"/>
    <property type="molecule type" value="Genomic_DNA"/>
</dbReference>
<evidence type="ECO:0000256" key="1">
    <source>
        <dbReference type="SAM" id="Coils"/>
    </source>
</evidence>
<dbReference type="InterPro" id="IPR027267">
    <property type="entry name" value="AH/BAR_dom_sf"/>
</dbReference>